<dbReference type="RefSeq" id="WP_379885923.1">
    <property type="nucleotide sequence ID" value="NZ_JBHSDI010000008.1"/>
</dbReference>
<reference evidence="3" key="1">
    <citation type="journal article" date="2019" name="Int. J. Syst. Evol. Microbiol.">
        <title>The Global Catalogue of Microorganisms (GCM) 10K type strain sequencing project: providing services to taxonomists for standard genome sequencing and annotation.</title>
        <authorList>
            <consortium name="The Broad Institute Genomics Platform"/>
            <consortium name="The Broad Institute Genome Sequencing Center for Infectious Disease"/>
            <person name="Wu L."/>
            <person name="Ma J."/>
        </authorList>
    </citation>
    <scope>NUCLEOTIDE SEQUENCE [LARGE SCALE GENOMIC DNA]</scope>
    <source>
        <strain evidence="3">CECT 7297</strain>
    </source>
</reference>
<dbReference type="Pfam" id="PF07963">
    <property type="entry name" value="N_methyl"/>
    <property type="match status" value="1"/>
</dbReference>
<dbReference type="PANTHER" id="PTHR30093">
    <property type="entry name" value="GENERAL SECRETION PATHWAY PROTEIN G"/>
    <property type="match status" value="1"/>
</dbReference>
<name>A0ABV8QFJ4_9GAMM</name>
<keyword evidence="1" id="KW-0472">Membrane</keyword>
<dbReference type="Gene3D" id="3.30.700.10">
    <property type="entry name" value="Glycoprotein, Type 4 Pilin"/>
    <property type="match status" value="1"/>
</dbReference>
<feature type="transmembrane region" description="Helical" evidence="1">
    <location>
        <begin position="12"/>
        <end position="32"/>
    </location>
</feature>
<dbReference type="NCBIfam" id="TIGR02532">
    <property type="entry name" value="IV_pilin_GFxxxE"/>
    <property type="match status" value="1"/>
</dbReference>
<accession>A0ABV8QFJ4</accession>
<evidence type="ECO:0000313" key="3">
    <source>
        <dbReference type="Proteomes" id="UP001595798"/>
    </source>
</evidence>
<dbReference type="PROSITE" id="PS00409">
    <property type="entry name" value="PROKAR_NTER_METHYL"/>
    <property type="match status" value="1"/>
</dbReference>
<protein>
    <submittedName>
        <fullName evidence="2">Type II secretion system protein</fullName>
    </submittedName>
</protein>
<sequence length="166" mass="16260">MKAMNMRKSAGFTLIELVMVIVILGILAAFALPRFADLGGEARASTVEGAYGAIKSASAIAHSKALAVGNDPASVALEGGSINMINGYPQALDAGNGGILDAAQITTGTNGDFNVGASSSAGSGAGAVIVIQAKGAPTTGTGSCQVSYTAPAANNTPTITVDVSNC</sequence>
<comment type="caution">
    <text evidence="2">The sequence shown here is derived from an EMBL/GenBank/DDBJ whole genome shotgun (WGS) entry which is preliminary data.</text>
</comment>
<keyword evidence="3" id="KW-1185">Reference proteome</keyword>
<keyword evidence="1" id="KW-1133">Transmembrane helix</keyword>
<dbReference type="EMBL" id="JBHSDI010000008">
    <property type="protein sequence ID" value="MFC4258398.1"/>
    <property type="molecule type" value="Genomic_DNA"/>
</dbReference>
<dbReference type="PANTHER" id="PTHR30093:SF7">
    <property type="entry name" value="MSHA MAJOR PILIN SUBUNIT MSHA"/>
    <property type="match status" value="1"/>
</dbReference>
<evidence type="ECO:0000256" key="1">
    <source>
        <dbReference type="SAM" id="Phobius"/>
    </source>
</evidence>
<dbReference type="Proteomes" id="UP001595798">
    <property type="component" value="Unassembled WGS sequence"/>
</dbReference>
<dbReference type="InterPro" id="IPR045584">
    <property type="entry name" value="Pilin-like"/>
</dbReference>
<evidence type="ECO:0000313" key="2">
    <source>
        <dbReference type="EMBL" id="MFC4258398.1"/>
    </source>
</evidence>
<proteinExistence type="predicted"/>
<gene>
    <name evidence="2" type="ORF">ACFOZ5_05025</name>
</gene>
<keyword evidence="1" id="KW-0812">Transmembrane</keyword>
<dbReference type="SUPFAM" id="SSF54523">
    <property type="entry name" value="Pili subunits"/>
    <property type="match status" value="1"/>
</dbReference>
<dbReference type="InterPro" id="IPR012902">
    <property type="entry name" value="N_methyl_site"/>
</dbReference>
<organism evidence="2 3">
    <name type="scientific">Marinobacter lacisalsi</name>
    <dbReference type="NCBI Taxonomy" id="475979"/>
    <lineage>
        <taxon>Bacteria</taxon>
        <taxon>Pseudomonadati</taxon>
        <taxon>Pseudomonadota</taxon>
        <taxon>Gammaproteobacteria</taxon>
        <taxon>Pseudomonadales</taxon>
        <taxon>Marinobacteraceae</taxon>
        <taxon>Marinobacter</taxon>
    </lineage>
</organism>